<dbReference type="AlphaFoldDB" id="A0A2K8U9H0"/>
<sequence>MIEATPYIDWAQYDYDNDGSVTADELAVLVVVAGFEAAVTGAPEPSIYANVGDILSEDGGVRP</sequence>
<dbReference type="GO" id="GO:0005509">
    <property type="term" value="F:calcium ion binding"/>
    <property type="evidence" value="ECO:0007669"/>
    <property type="project" value="InterPro"/>
</dbReference>
<accession>A0A2K8U9H0</accession>
<keyword evidence="3" id="KW-1185">Reference proteome</keyword>
<name>A0A2K8U9H0_9GAMM</name>
<organism evidence="2 3">
    <name type="scientific">Candidatus Thiodictyon syntrophicum</name>
    <dbReference type="NCBI Taxonomy" id="1166950"/>
    <lineage>
        <taxon>Bacteria</taxon>
        <taxon>Pseudomonadati</taxon>
        <taxon>Pseudomonadota</taxon>
        <taxon>Gammaproteobacteria</taxon>
        <taxon>Chromatiales</taxon>
        <taxon>Chromatiaceae</taxon>
        <taxon>Thiodictyon</taxon>
    </lineage>
</organism>
<evidence type="ECO:0000313" key="3">
    <source>
        <dbReference type="Proteomes" id="UP000232638"/>
    </source>
</evidence>
<dbReference type="InterPro" id="IPR002048">
    <property type="entry name" value="EF_hand_dom"/>
</dbReference>
<protein>
    <recommendedName>
        <fullName evidence="1">EF-hand domain-containing protein</fullName>
    </recommendedName>
</protein>
<dbReference type="PROSITE" id="PS00018">
    <property type="entry name" value="EF_HAND_1"/>
    <property type="match status" value="1"/>
</dbReference>
<dbReference type="KEGG" id="tsy:THSYN_15500"/>
<proteinExistence type="predicted"/>
<reference evidence="2 3" key="1">
    <citation type="submission" date="2017-03" db="EMBL/GenBank/DDBJ databases">
        <title>Complete genome sequence of Candidatus 'Thiodictyon syntrophicum' sp. nov. strain Cad16T, a photolithoautotroph purple sulfur bacterium isolated from an alpine meromictic lake.</title>
        <authorList>
            <person name="Luedin S.M."/>
            <person name="Pothier J.F."/>
            <person name="Danza F."/>
            <person name="Storelli N."/>
            <person name="Wittwer M."/>
            <person name="Tonolla M."/>
        </authorList>
    </citation>
    <scope>NUCLEOTIDE SEQUENCE [LARGE SCALE GENOMIC DNA]</scope>
    <source>
        <strain evidence="2 3">Cad16T</strain>
    </source>
</reference>
<evidence type="ECO:0000259" key="1">
    <source>
        <dbReference type="PROSITE" id="PS50222"/>
    </source>
</evidence>
<gene>
    <name evidence="2" type="ORF">THSYN_15500</name>
</gene>
<dbReference type="PROSITE" id="PS50222">
    <property type="entry name" value="EF_HAND_2"/>
    <property type="match status" value="1"/>
</dbReference>
<dbReference type="InterPro" id="IPR018247">
    <property type="entry name" value="EF_Hand_1_Ca_BS"/>
</dbReference>
<feature type="domain" description="EF-hand" evidence="1">
    <location>
        <begin position="10"/>
        <end position="36"/>
    </location>
</feature>
<dbReference type="RefSeq" id="WP_100919952.1">
    <property type="nucleotide sequence ID" value="NZ_CP020370.1"/>
</dbReference>
<evidence type="ECO:0000313" key="2">
    <source>
        <dbReference type="EMBL" id="AUB82213.1"/>
    </source>
</evidence>
<dbReference type="Proteomes" id="UP000232638">
    <property type="component" value="Chromosome"/>
</dbReference>
<dbReference type="EMBL" id="CP020370">
    <property type="protein sequence ID" value="AUB82213.1"/>
    <property type="molecule type" value="Genomic_DNA"/>
</dbReference>